<dbReference type="InterPro" id="IPR036428">
    <property type="entry name" value="PCD_sf"/>
</dbReference>
<reference evidence="5" key="1">
    <citation type="submission" date="2020-05" db="EMBL/GenBank/DDBJ databases">
        <authorList>
            <person name="Chiriac C."/>
            <person name="Salcher M."/>
            <person name="Ghai R."/>
            <person name="Kavagutti S V."/>
        </authorList>
    </citation>
    <scope>NUCLEOTIDE SEQUENCE</scope>
</reference>
<evidence type="ECO:0000256" key="1">
    <source>
        <dbReference type="ARBA" id="ARBA00001554"/>
    </source>
</evidence>
<keyword evidence="4" id="KW-0456">Lyase</keyword>
<dbReference type="PANTHER" id="PTHR12599:SF0">
    <property type="entry name" value="PTERIN-4-ALPHA-CARBINOLAMINE DEHYDRATASE"/>
    <property type="match status" value="1"/>
</dbReference>
<dbReference type="CDD" id="cd00488">
    <property type="entry name" value="PCD_DCoH"/>
    <property type="match status" value="1"/>
</dbReference>
<dbReference type="PANTHER" id="PTHR12599">
    <property type="entry name" value="PTERIN-4-ALPHA-CARBINOLAMINE DEHYDRATASE"/>
    <property type="match status" value="1"/>
</dbReference>
<dbReference type="AlphaFoldDB" id="A0A6J6HRB2"/>
<dbReference type="GO" id="GO:0008124">
    <property type="term" value="F:4-alpha-hydroxytetrahydrobiopterin dehydratase activity"/>
    <property type="evidence" value="ECO:0007669"/>
    <property type="project" value="UniProtKB-EC"/>
</dbReference>
<dbReference type="EC" id="4.2.1.96" evidence="3"/>
<protein>
    <recommendedName>
        <fullName evidence="3">4a-hydroxytetrahydrobiopterin dehydratase</fullName>
        <ecNumber evidence="3">4.2.1.96</ecNumber>
    </recommendedName>
</protein>
<dbReference type="InterPro" id="IPR001533">
    <property type="entry name" value="Pterin_deHydtase"/>
</dbReference>
<name>A0A6J6HRB2_9ZZZZ</name>
<evidence type="ECO:0000256" key="4">
    <source>
        <dbReference type="ARBA" id="ARBA00023239"/>
    </source>
</evidence>
<evidence type="ECO:0000313" key="6">
    <source>
        <dbReference type="EMBL" id="CAB4899771.1"/>
    </source>
</evidence>
<organism evidence="5">
    <name type="scientific">freshwater metagenome</name>
    <dbReference type="NCBI Taxonomy" id="449393"/>
    <lineage>
        <taxon>unclassified sequences</taxon>
        <taxon>metagenomes</taxon>
        <taxon>ecological metagenomes</taxon>
    </lineage>
</organism>
<gene>
    <name evidence="5" type="ORF">UFOPK1908_00321</name>
    <name evidence="6" type="ORF">UFOPK3576_00394</name>
</gene>
<comment type="catalytic activity">
    <reaction evidence="1">
        <text>(4aS,6R)-4a-hydroxy-L-erythro-5,6,7,8-tetrahydrobiopterin = (6R)-L-erythro-6,7-dihydrobiopterin + H2O</text>
        <dbReference type="Rhea" id="RHEA:11920"/>
        <dbReference type="ChEBI" id="CHEBI:15377"/>
        <dbReference type="ChEBI" id="CHEBI:15642"/>
        <dbReference type="ChEBI" id="CHEBI:43120"/>
        <dbReference type="EC" id="4.2.1.96"/>
    </reaction>
</comment>
<evidence type="ECO:0000313" key="5">
    <source>
        <dbReference type="EMBL" id="CAB4615093.1"/>
    </source>
</evidence>
<evidence type="ECO:0000256" key="2">
    <source>
        <dbReference type="ARBA" id="ARBA00006472"/>
    </source>
</evidence>
<dbReference type="EMBL" id="CAEZVB010000007">
    <property type="protein sequence ID" value="CAB4615093.1"/>
    <property type="molecule type" value="Genomic_DNA"/>
</dbReference>
<dbReference type="Pfam" id="PF01329">
    <property type="entry name" value="Pterin_4a"/>
    <property type="match status" value="1"/>
</dbReference>
<dbReference type="EMBL" id="CAFBMO010000010">
    <property type="protein sequence ID" value="CAB4899771.1"/>
    <property type="molecule type" value="Genomic_DNA"/>
</dbReference>
<dbReference type="SUPFAM" id="SSF55248">
    <property type="entry name" value="PCD-like"/>
    <property type="match status" value="1"/>
</dbReference>
<comment type="similarity">
    <text evidence="2">Belongs to the pterin-4-alpha-carbinolamine dehydratase family.</text>
</comment>
<dbReference type="NCBIfam" id="NF002017">
    <property type="entry name" value="PRK00823.1-2"/>
    <property type="match status" value="1"/>
</dbReference>
<accession>A0A6J6HRB2</accession>
<dbReference type="Gene3D" id="3.30.1360.20">
    <property type="entry name" value="Transcriptional coactivator/pterin dehydratase"/>
    <property type="match status" value="1"/>
</dbReference>
<sequence length="101" mass="11264">MNYVVAMRPRLLTVDESTTLLARIPQWTSDGQGISRSFTAATFLQVITWVVAIAEIAEEADHHPDLDIRWTTLIVRLTTHDQSGLTHLDFDLAIAIDGICC</sequence>
<dbReference type="GO" id="GO:0006729">
    <property type="term" value="P:tetrahydrobiopterin biosynthetic process"/>
    <property type="evidence" value="ECO:0007669"/>
    <property type="project" value="InterPro"/>
</dbReference>
<proteinExistence type="inferred from homology"/>
<evidence type="ECO:0000256" key="3">
    <source>
        <dbReference type="ARBA" id="ARBA00013252"/>
    </source>
</evidence>